<dbReference type="Pfam" id="PF22936">
    <property type="entry name" value="Pol_BBD"/>
    <property type="match status" value="1"/>
</dbReference>
<dbReference type="AlphaFoldDB" id="A0AAW2VG26"/>
<comment type="caution">
    <text evidence="2">The sequence shown here is derived from an EMBL/GenBank/DDBJ whole genome shotgun (WGS) entry which is preliminary data.</text>
</comment>
<protein>
    <recommendedName>
        <fullName evidence="1">Retrovirus-related Pol polyprotein from transposon TNT 1-94-like beta-barrel domain-containing protein</fullName>
    </recommendedName>
</protein>
<gene>
    <name evidence="2" type="ORF">Slati_2884500</name>
</gene>
<evidence type="ECO:0000259" key="1">
    <source>
        <dbReference type="Pfam" id="PF22936"/>
    </source>
</evidence>
<organism evidence="2">
    <name type="scientific">Sesamum latifolium</name>
    <dbReference type="NCBI Taxonomy" id="2727402"/>
    <lineage>
        <taxon>Eukaryota</taxon>
        <taxon>Viridiplantae</taxon>
        <taxon>Streptophyta</taxon>
        <taxon>Embryophyta</taxon>
        <taxon>Tracheophyta</taxon>
        <taxon>Spermatophyta</taxon>
        <taxon>Magnoliopsida</taxon>
        <taxon>eudicotyledons</taxon>
        <taxon>Gunneridae</taxon>
        <taxon>Pentapetalae</taxon>
        <taxon>asterids</taxon>
        <taxon>lamiids</taxon>
        <taxon>Lamiales</taxon>
        <taxon>Pedaliaceae</taxon>
        <taxon>Sesamum</taxon>
    </lineage>
</organism>
<sequence>MTNGQPFWLWPTCKIKGLQRKNSQVSGYDSGASHHMIGNKHLLMDLVDILPSPIGLPNRTCTNAVKKGSVILGDKLRLDHVLYVPQLSCNLISLASIINDLHCFVTLTDKLCVIQDRISRTLIGVGKQKDGIYLLSYEAPVKSYHTSATSNYQLWHRRLGHASS</sequence>
<reference evidence="2" key="2">
    <citation type="journal article" date="2024" name="Plant">
        <title>Genomic evolution and insights into agronomic trait innovations of Sesamum species.</title>
        <authorList>
            <person name="Miao H."/>
            <person name="Wang L."/>
            <person name="Qu L."/>
            <person name="Liu H."/>
            <person name="Sun Y."/>
            <person name="Le M."/>
            <person name="Wang Q."/>
            <person name="Wei S."/>
            <person name="Zheng Y."/>
            <person name="Lin W."/>
            <person name="Duan Y."/>
            <person name="Cao H."/>
            <person name="Xiong S."/>
            <person name="Wang X."/>
            <person name="Wei L."/>
            <person name="Li C."/>
            <person name="Ma Q."/>
            <person name="Ju M."/>
            <person name="Zhao R."/>
            <person name="Li G."/>
            <person name="Mu C."/>
            <person name="Tian Q."/>
            <person name="Mei H."/>
            <person name="Zhang T."/>
            <person name="Gao T."/>
            <person name="Zhang H."/>
        </authorList>
    </citation>
    <scope>NUCLEOTIDE SEQUENCE</scope>
    <source>
        <strain evidence="2">KEN1</strain>
    </source>
</reference>
<name>A0AAW2VG26_9LAMI</name>
<reference evidence="2" key="1">
    <citation type="submission" date="2020-06" db="EMBL/GenBank/DDBJ databases">
        <authorList>
            <person name="Li T."/>
            <person name="Hu X."/>
            <person name="Zhang T."/>
            <person name="Song X."/>
            <person name="Zhang H."/>
            <person name="Dai N."/>
            <person name="Sheng W."/>
            <person name="Hou X."/>
            <person name="Wei L."/>
        </authorList>
    </citation>
    <scope>NUCLEOTIDE SEQUENCE</scope>
    <source>
        <strain evidence="2">KEN1</strain>
        <tissue evidence="2">Leaf</tissue>
    </source>
</reference>
<proteinExistence type="predicted"/>
<evidence type="ECO:0000313" key="2">
    <source>
        <dbReference type="EMBL" id="KAL0427097.1"/>
    </source>
</evidence>
<dbReference type="InterPro" id="IPR054722">
    <property type="entry name" value="PolX-like_BBD"/>
</dbReference>
<feature type="domain" description="Retrovirus-related Pol polyprotein from transposon TNT 1-94-like beta-barrel" evidence="1">
    <location>
        <begin position="29"/>
        <end position="97"/>
    </location>
</feature>
<dbReference type="EMBL" id="JACGWN010000010">
    <property type="protein sequence ID" value="KAL0427097.1"/>
    <property type="molecule type" value="Genomic_DNA"/>
</dbReference>
<accession>A0AAW2VG26</accession>